<dbReference type="Proteomes" id="UP000230463">
    <property type="component" value="Unassembled WGS sequence"/>
</dbReference>
<sequence>MDNKIGQCFSKYSQVRKPLFRQWGFSQLWLIFQCFIYSDYNDNINIIYTKFKFLFTYVKTQALKKILRPCPH</sequence>
<reference evidence="1 2" key="1">
    <citation type="journal article" date="2017" name="MBio">
        <title>Type VI secretion-mediated competition in the bee gut microbiome.</title>
        <authorList>
            <person name="Steele M.I."/>
            <person name="Kwong W.K."/>
            <person name="Powell J.E."/>
            <person name="Whiteley M."/>
            <person name="Moran N.A."/>
        </authorList>
    </citation>
    <scope>NUCLEOTIDE SEQUENCE [LARGE SCALE GENOMIC DNA]</scope>
    <source>
        <strain evidence="1 2">HK3</strain>
    </source>
</reference>
<dbReference type="EMBL" id="MEIU01000040">
    <property type="protein sequence ID" value="PIT60869.1"/>
    <property type="molecule type" value="Genomic_DNA"/>
</dbReference>
<gene>
    <name evidence="1" type="ORF">BHC57_03390</name>
</gene>
<protein>
    <submittedName>
        <fullName evidence="1">Uncharacterized protein</fullName>
    </submittedName>
</protein>
<organism evidence="1 2">
    <name type="scientific">Snodgrassella alvi</name>
    <dbReference type="NCBI Taxonomy" id="1196083"/>
    <lineage>
        <taxon>Bacteria</taxon>
        <taxon>Pseudomonadati</taxon>
        <taxon>Pseudomonadota</taxon>
        <taxon>Betaproteobacteria</taxon>
        <taxon>Neisseriales</taxon>
        <taxon>Neisseriaceae</taxon>
        <taxon>Snodgrassella</taxon>
    </lineage>
</organism>
<name>A0A855G320_9NEIS</name>
<comment type="caution">
    <text evidence="1">The sequence shown here is derived from an EMBL/GenBank/DDBJ whole genome shotgun (WGS) entry which is preliminary data.</text>
</comment>
<dbReference type="AlphaFoldDB" id="A0A855G320"/>
<accession>A0A855G320</accession>
<evidence type="ECO:0000313" key="2">
    <source>
        <dbReference type="Proteomes" id="UP000230463"/>
    </source>
</evidence>
<proteinExistence type="predicted"/>
<evidence type="ECO:0000313" key="1">
    <source>
        <dbReference type="EMBL" id="PIT60869.1"/>
    </source>
</evidence>